<feature type="domain" description="Alpha-N-acetylglucosaminidase tim-barrel" evidence="3">
    <location>
        <begin position="134"/>
        <end position="454"/>
    </location>
</feature>
<evidence type="ECO:0000256" key="1">
    <source>
        <dbReference type="ARBA" id="ARBA00022801"/>
    </source>
</evidence>
<dbReference type="Gene3D" id="2.60.120.200">
    <property type="match status" value="1"/>
</dbReference>
<accession>A0A238ZY58</accession>
<dbReference type="PANTHER" id="PTHR12872:SF1">
    <property type="entry name" value="ALPHA-N-ACETYLGLUCOSAMINIDASE"/>
    <property type="match status" value="1"/>
</dbReference>
<dbReference type="InterPro" id="IPR007781">
    <property type="entry name" value="NAGLU"/>
</dbReference>
<evidence type="ECO:0000259" key="5">
    <source>
        <dbReference type="Pfam" id="PF12972"/>
    </source>
</evidence>
<feature type="signal peptide" evidence="2">
    <location>
        <begin position="1"/>
        <end position="25"/>
    </location>
</feature>
<evidence type="ECO:0000256" key="2">
    <source>
        <dbReference type="SAM" id="SignalP"/>
    </source>
</evidence>
<evidence type="ECO:0000259" key="3">
    <source>
        <dbReference type="Pfam" id="PF05089"/>
    </source>
</evidence>
<dbReference type="InterPro" id="IPR029018">
    <property type="entry name" value="Hex-like_dom2"/>
</dbReference>
<dbReference type="GO" id="GO:0005975">
    <property type="term" value="P:carbohydrate metabolic process"/>
    <property type="evidence" value="ECO:0007669"/>
    <property type="project" value="UniProtKB-ARBA"/>
</dbReference>
<dbReference type="AlphaFoldDB" id="A0A238ZY58"/>
<proteinExistence type="predicted"/>
<dbReference type="PANTHER" id="PTHR12872">
    <property type="entry name" value="ALPHA-N-ACETYLGLUCOSAMINIDASE"/>
    <property type="match status" value="1"/>
</dbReference>
<dbReference type="InterPro" id="IPR024732">
    <property type="entry name" value="NAGLU_C"/>
</dbReference>
<dbReference type="OrthoDB" id="179563at2"/>
<dbReference type="EMBL" id="FZOF01000001">
    <property type="protein sequence ID" value="SNR87724.1"/>
    <property type="molecule type" value="Genomic_DNA"/>
</dbReference>
<evidence type="ECO:0000313" key="7">
    <source>
        <dbReference type="Proteomes" id="UP000198280"/>
    </source>
</evidence>
<dbReference type="Pfam" id="PF12971">
    <property type="entry name" value="NAGLU_N"/>
    <property type="match status" value="1"/>
</dbReference>
<feature type="domain" description="Alpha-N-acetylglucosaminidase C-terminal" evidence="5">
    <location>
        <begin position="463"/>
        <end position="726"/>
    </location>
</feature>
<name>A0A238ZY58_9ACTN</name>
<dbReference type="InterPro" id="IPR024240">
    <property type="entry name" value="NAGLU_N"/>
</dbReference>
<feature type="domain" description="Alpha-N-acetylglucosaminidase N-terminal" evidence="4">
    <location>
        <begin position="32"/>
        <end position="119"/>
    </location>
</feature>
<gene>
    <name evidence="6" type="ORF">SAMN05216252_101621</name>
</gene>
<keyword evidence="1" id="KW-0378">Hydrolase</keyword>
<dbReference type="GO" id="GO:0016787">
    <property type="term" value="F:hydrolase activity"/>
    <property type="evidence" value="ECO:0007669"/>
    <property type="project" value="UniProtKB-KW"/>
</dbReference>
<dbReference type="Gene3D" id="3.30.379.10">
    <property type="entry name" value="Chitobiase/beta-hexosaminidase domain 2-like"/>
    <property type="match status" value="1"/>
</dbReference>
<dbReference type="InterPro" id="IPR024733">
    <property type="entry name" value="NAGLU_tim-barrel"/>
</dbReference>
<dbReference type="Gene3D" id="1.20.120.670">
    <property type="entry name" value="N-acetyl-b-d-glucoasminidase"/>
    <property type="match status" value="1"/>
</dbReference>
<dbReference type="Gene3D" id="3.20.20.80">
    <property type="entry name" value="Glycosidases"/>
    <property type="match status" value="1"/>
</dbReference>
<evidence type="ECO:0000259" key="4">
    <source>
        <dbReference type="Pfam" id="PF12971"/>
    </source>
</evidence>
<dbReference type="Proteomes" id="UP000198280">
    <property type="component" value="Unassembled WGS sequence"/>
</dbReference>
<evidence type="ECO:0000313" key="6">
    <source>
        <dbReference type="EMBL" id="SNR87724.1"/>
    </source>
</evidence>
<dbReference type="Pfam" id="PF05089">
    <property type="entry name" value="NAGLU"/>
    <property type="match status" value="1"/>
</dbReference>
<keyword evidence="2" id="KW-0732">Signal</keyword>
<reference evidence="6 7" key="1">
    <citation type="submission" date="2017-06" db="EMBL/GenBank/DDBJ databases">
        <authorList>
            <person name="Kim H.J."/>
            <person name="Triplett B.A."/>
        </authorList>
    </citation>
    <scope>NUCLEOTIDE SEQUENCE [LARGE SCALE GENOMIC DNA]</scope>
    <source>
        <strain evidence="6 7">CGMCC 4.1858</strain>
    </source>
</reference>
<sequence>MLLGSAAATAAGAVFPTGAAGAAMAASFDTAPAQAALGRLLPRHAGQFRLVALGRGNGGKDGERSDRFRIAGARGRVEVAGTSPATLLCGVRWYLKHVCGVGVSWVGDSLDALPATLPAPPPDGIARRATVPHRFVLNDTNDGYTAPYADWSRWERFIDVLALHGCNEVLVVAGAEAVYRRVLREFGYSDREALAWLPAPSHQPWWLLQNLSGYGGPLTPGIVDARAALGRRITARLRELGMAPVLPGYFGTVPDGFAGRNAGARVVPQGTWHGFARPDWLDPRSGAFAAVAASFYRHQKKLFGEAAYFKMDLLHEGGTAGDVPVPAAARGVQEALSAAHPRATWVILGWEKNPRADLLGAVDKERMLVVDGVSDRFASVTDRERDWAGTPYAFGSIPNFGGRTTIGAKTHVWADRFFSWRDKPGSALSGTCYLPEAAERDPAAFELFCELPWHERRVDLPTWFDTYARTRYGTADGQARVAWQALRRTAYRHDALERADAHDSLFAARPSLTADSASVYAPNALTYDPAAFDTAFAALLAVSAGAHRRDAYRYDLTDVARQAVANRSRQLLPQLRAAFERGDAAVFRQLSELWLRLMRLADEVAGGHRAFLLGPWLAEARAWGGADAQRAGLERTARVLTTTWGGRATSVSLHEYANRDWNGLVADFYLPRWRTFLDDCAAALGTRRTPRETDWYRAEEPWTKRAGSYPTRPTGDAHTLARRAYETLAAAPYQGTLAVTAQPATLAPGGRALVTAEFTNTNGLAPTGTVGFSLTADGVRAAPRGALSLPRVAAGGTGRATWHVTAPEARPERPLSPLRYEARAAYEPVPGGARVPAVAAGDLYVAGPLDHAYRTVNGTGAVFGQLGDRFAIDGAGRDLWKGTAEFAALLRRGALRDGGTVTTRVDSQARTAAWARAGIVVRDDLDDPVAPGFLNLAVSPGHGVTLSYDSDGGGLLNRYRRLAGVRAPVLLRLHRRGRAYTGECSTDDGSTWRKVATVTVPAAAPAQDVGLFMTAGNGGTGDRGLVEFTGFRIG</sequence>
<feature type="chain" id="PRO_5038486200" evidence="2">
    <location>
        <begin position="26"/>
        <end position="1034"/>
    </location>
</feature>
<protein>
    <submittedName>
        <fullName evidence="6">Alpha-N-acetylglucosaminidase</fullName>
    </submittedName>
</protein>
<organism evidence="6 7">
    <name type="scientific">Actinacidiphila glaucinigra</name>
    <dbReference type="NCBI Taxonomy" id="235986"/>
    <lineage>
        <taxon>Bacteria</taxon>
        <taxon>Bacillati</taxon>
        <taxon>Actinomycetota</taxon>
        <taxon>Actinomycetes</taxon>
        <taxon>Kitasatosporales</taxon>
        <taxon>Streptomycetaceae</taxon>
        <taxon>Actinacidiphila</taxon>
    </lineage>
</organism>
<dbReference type="RefSeq" id="WP_089221994.1">
    <property type="nucleotide sequence ID" value="NZ_FZOF01000001.1"/>
</dbReference>
<keyword evidence="7" id="KW-1185">Reference proteome</keyword>
<dbReference type="Pfam" id="PF12972">
    <property type="entry name" value="NAGLU_C"/>
    <property type="match status" value="1"/>
</dbReference>